<accession>A0ACB7PDM8</accession>
<organism evidence="1 2">
    <name type="scientific">Chaetomium tenue</name>
    <dbReference type="NCBI Taxonomy" id="1854479"/>
    <lineage>
        <taxon>Eukaryota</taxon>
        <taxon>Fungi</taxon>
        <taxon>Dikarya</taxon>
        <taxon>Ascomycota</taxon>
        <taxon>Pezizomycotina</taxon>
        <taxon>Sordariomycetes</taxon>
        <taxon>Sordariomycetidae</taxon>
        <taxon>Sordariales</taxon>
        <taxon>Chaetomiaceae</taxon>
        <taxon>Chaetomium</taxon>
    </lineage>
</organism>
<proteinExistence type="predicted"/>
<dbReference type="Proteomes" id="UP000724584">
    <property type="component" value="Unassembled WGS sequence"/>
</dbReference>
<evidence type="ECO:0000313" key="2">
    <source>
        <dbReference type="Proteomes" id="UP000724584"/>
    </source>
</evidence>
<reference evidence="1 2" key="1">
    <citation type="journal article" date="2021" name="Nat. Commun.">
        <title>Genetic determinants of endophytism in the Arabidopsis root mycobiome.</title>
        <authorList>
            <person name="Mesny F."/>
            <person name="Miyauchi S."/>
            <person name="Thiergart T."/>
            <person name="Pickel B."/>
            <person name="Atanasova L."/>
            <person name="Karlsson M."/>
            <person name="Huettel B."/>
            <person name="Barry K.W."/>
            <person name="Haridas S."/>
            <person name="Chen C."/>
            <person name="Bauer D."/>
            <person name="Andreopoulos W."/>
            <person name="Pangilinan J."/>
            <person name="LaButti K."/>
            <person name="Riley R."/>
            <person name="Lipzen A."/>
            <person name="Clum A."/>
            <person name="Drula E."/>
            <person name="Henrissat B."/>
            <person name="Kohler A."/>
            <person name="Grigoriev I.V."/>
            <person name="Martin F.M."/>
            <person name="Hacquard S."/>
        </authorList>
    </citation>
    <scope>NUCLEOTIDE SEQUENCE [LARGE SCALE GENOMIC DNA]</scope>
    <source>
        <strain evidence="1 2">MPI-SDFR-AT-0079</strain>
    </source>
</reference>
<keyword evidence="2" id="KW-1185">Reference proteome</keyword>
<comment type="caution">
    <text evidence="1">The sequence shown here is derived from an EMBL/GenBank/DDBJ whole genome shotgun (WGS) entry which is preliminary data.</text>
</comment>
<protein>
    <submittedName>
        <fullName evidence="1">Platelet-activating factor acetylhydrolase, isoform II-domain-containing protein</fullName>
    </submittedName>
</protein>
<dbReference type="EMBL" id="JAGIZQ010000003">
    <property type="protein sequence ID" value="KAH6637002.1"/>
    <property type="molecule type" value="Genomic_DNA"/>
</dbReference>
<gene>
    <name evidence="1" type="ORF">F5144DRAFT_611637</name>
</gene>
<name>A0ACB7PDM8_9PEZI</name>
<evidence type="ECO:0000313" key="1">
    <source>
        <dbReference type="EMBL" id="KAH6637002.1"/>
    </source>
</evidence>
<sequence length="628" mass="67259">MASFVSSLSPVPAFPEYLGPYKVGTVDVEIPISELESPSSVPDGSSHIHTVLFRIFYPAVPESQGKRVSWLPAPQRLHIASYAQFLGAGNTLASLLSFLPRHLHWTSIPAHKNATLLPPPTDRPTARWPTMIFSHGLGGNRNAYSHLAGSLASHGVVVVCPEHRDGSAALSLVRDPQSRAPQTTQHAVPYLRIAHTQTPDAWSARTKQLRIRLWELGLIFEALTTLDCGAATPSAKPKLTNLTTAPPSALAQFAHSLDIHTPGRVLFAGHSFGAATMVQLLKSAFYAPLANTNAKTADADSDTDTDTETDTETDAPSIGALFAPHPTSAIAHQVTAHTPSVLLDMWCFPLVAAEGDALARLPLPCYSSSPSSSGVEGGGGEGGKGSSSPGGKAVLAVESRAFFKWTEHLHAKARILSPRPGGRGVVTEGVFRKDESLGGGDGEEGGQEGGEGEEGEKGEKGSWARPHFFYVESSAHLSQSDFGVLFPWLTKRVFKSDNPERVLRLNVRAVLQFLRENNVPVAATGRAALMDGGHPSMKGEWTEKDEVILERCKEGEEKVDAWKWIDVVGLGAKAGPSELEIREKGKDERDVKAEEGEKEMQGEIEPSLENVAEGAAVHAAKELVGTEK</sequence>